<accession>A0A7X8SMU1</accession>
<protein>
    <recommendedName>
        <fullName evidence="3">GDSL-like Lipase/Acylhydrolase</fullName>
    </recommendedName>
</protein>
<gene>
    <name evidence="1" type="ORF">HGP29_17780</name>
</gene>
<dbReference type="AlphaFoldDB" id="A0A7X8SMU1"/>
<dbReference type="RefSeq" id="WP_168883777.1">
    <property type="nucleotide sequence ID" value="NZ_JABAIL010000005.1"/>
</dbReference>
<reference evidence="1 2" key="1">
    <citation type="submission" date="2020-04" db="EMBL/GenBank/DDBJ databases">
        <title>Flammeovirga sp. SR4, a novel species isolated from seawater.</title>
        <authorList>
            <person name="Wang X."/>
        </authorList>
    </citation>
    <scope>NUCLEOTIDE SEQUENCE [LARGE SCALE GENOMIC DNA]</scope>
    <source>
        <strain evidence="1 2">SR4</strain>
    </source>
</reference>
<evidence type="ECO:0000313" key="1">
    <source>
        <dbReference type="EMBL" id="NLR93068.1"/>
    </source>
</evidence>
<dbReference type="PROSITE" id="PS51257">
    <property type="entry name" value="PROKAR_LIPOPROTEIN"/>
    <property type="match status" value="1"/>
</dbReference>
<evidence type="ECO:0008006" key="3">
    <source>
        <dbReference type="Google" id="ProtNLM"/>
    </source>
</evidence>
<organism evidence="1 2">
    <name type="scientific">Flammeovirga agarivorans</name>
    <dbReference type="NCBI Taxonomy" id="2726742"/>
    <lineage>
        <taxon>Bacteria</taxon>
        <taxon>Pseudomonadati</taxon>
        <taxon>Bacteroidota</taxon>
        <taxon>Cytophagia</taxon>
        <taxon>Cytophagales</taxon>
        <taxon>Flammeovirgaceae</taxon>
        <taxon>Flammeovirga</taxon>
    </lineage>
</organism>
<comment type="caution">
    <text evidence="1">The sequence shown here is derived from an EMBL/GenBank/DDBJ whole genome shotgun (WGS) entry which is preliminary data.</text>
</comment>
<dbReference type="EMBL" id="JABAIL010000005">
    <property type="protein sequence ID" value="NLR93068.1"/>
    <property type="molecule type" value="Genomic_DNA"/>
</dbReference>
<keyword evidence="2" id="KW-1185">Reference proteome</keyword>
<sequence length="690" mass="75716">MRYSLRSTIIILSTIILSISCATKDENENITDSGTTRIGTPISYSRFVALGDGVTAGLQDNVWYKEAQDNSVAGIFSQVISQNNLGPEIINPEVTTQGTGIPAEDSTEAIRYSKGSWIMGEARILSENVPSIIGTTASGEGFTNISVIGAKFNDFTIPSYKTENPYFAYFSSSDTASMFGTVVNLDPTFTLISAGRRDILDYAIHKYTDQDLELPDASQLGIQLENMALPLSDQKGGAMIGIDFINEIPFFNHMRNSLELTEETATALNNGIDEIASGAIVFLLDSIRSSVTQPVAEEYLRDEFILPILVNGWDGELGIAAINTCNGYDMTEPGINKEQLPLKPSVDDYPSSCSYIQDTLAYNLVYNKTFYTTNWGRRVNVVTVPLAAPTARTQTALPANQQLIADYIFAGITRDWVTDFETDSASTVNAIMSSDPLEIMVIETAFKMSIDQLLMMFIDNDQVTGIISNQLYKIVLNNVEGTLTPESLEDAIDESIGTIVVALLDVLRGNQYFPEFVAGTNPFIVLDPTSPTRMRQLEVGDKIMLPYANVYADLRSLLTSIISNGGLPADFTVSTLLDLFPTADMVYDVNTQEEVAQAVQEYNLAISSAAKSVNWAYVDVASISTRLLTGYKQDGNTFTTEYRSGNFYSMDGLSYTSSANAIIVNELIDKLNTLYRSTLPKVKTNEYTRN</sequence>
<proteinExistence type="predicted"/>
<evidence type="ECO:0000313" key="2">
    <source>
        <dbReference type="Proteomes" id="UP000585050"/>
    </source>
</evidence>
<dbReference type="Proteomes" id="UP000585050">
    <property type="component" value="Unassembled WGS sequence"/>
</dbReference>
<name>A0A7X8SMU1_9BACT</name>